<dbReference type="RefSeq" id="WP_281791824.1">
    <property type="nucleotide sequence ID" value="NZ_BSDR01000001.1"/>
</dbReference>
<keyword evidence="5" id="KW-0804">Transcription</keyword>
<proteinExistence type="predicted"/>
<evidence type="ECO:0000256" key="1">
    <source>
        <dbReference type="ARBA" id="ARBA00022553"/>
    </source>
</evidence>
<dbReference type="CDD" id="cd00383">
    <property type="entry name" value="trans_reg_C"/>
    <property type="match status" value="1"/>
</dbReference>
<organism evidence="10 11">
    <name type="scientific">Desulforhabdus amnigena</name>
    <dbReference type="NCBI Taxonomy" id="40218"/>
    <lineage>
        <taxon>Bacteria</taxon>
        <taxon>Pseudomonadati</taxon>
        <taxon>Thermodesulfobacteriota</taxon>
        <taxon>Syntrophobacteria</taxon>
        <taxon>Syntrophobacterales</taxon>
        <taxon>Syntrophobacteraceae</taxon>
        <taxon>Desulforhabdus</taxon>
    </lineage>
</organism>
<dbReference type="Gene3D" id="3.40.50.2300">
    <property type="match status" value="1"/>
</dbReference>
<keyword evidence="1 6" id="KW-0597">Phosphoprotein</keyword>
<evidence type="ECO:0000256" key="6">
    <source>
        <dbReference type="PROSITE-ProRule" id="PRU00169"/>
    </source>
</evidence>
<dbReference type="FunFam" id="3.40.50.2300:FF:000001">
    <property type="entry name" value="DNA-binding response regulator PhoB"/>
    <property type="match status" value="1"/>
</dbReference>
<evidence type="ECO:0000256" key="7">
    <source>
        <dbReference type="PROSITE-ProRule" id="PRU01091"/>
    </source>
</evidence>
<reference evidence="10" key="1">
    <citation type="submission" date="2022-12" db="EMBL/GenBank/DDBJ databases">
        <title>Reference genome sequencing for broad-spectrum identification of bacterial and archaeal isolates by mass spectrometry.</title>
        <authorList>
            <person name="Sekiguchi Y."/>
            <person name="Tourlousse D.M."/>
        </authorList>
    </citation>
    <scope>NUCLEOTIDE SEQUENCE</scope>
    <source>
        <strain evidence="10">ASRB1</strain>
    </source>
</reference>
<dbReference type="GO" id="GO:0032993">
    <property type="term" value="C:protein-DNA complex"/>
    <property type="evidence" value="ECO:0007669"/>
    <property type="project" value="TreeGrafter"/>
</dbReference>
<keyword evidence="3" id="KW-0805">Transcription regulation</keyword>
<dbReference type="SMART" id="SM00448">
    <property type="entry name" value="REC"/>
    <property type="match status" value="1"/>
</dbReference>
<dbReference type="PANTHER" id="PTHR48111">
    <property type="entry name" value="REGULATOR OF RPOS"/>
    <property type="match status" value="1"/>
</dbReference>
<feature type="DNA-binding region" description="OmpR/PhoB-type" evidence="7">
    <location>
        <begin position="124"/>
        <end position="222"/>
    </location>
</feature>
<dbReference type="InterPro" id="IPR001867">
    <property type="entry name" value="OmpR/PhoB-type_DNA-bd"/>
</dbReference>
<gene>
    <name evidence="10" type="ORF">DAMNIGENAA_02230</name>
</gene>
<dbReference type="InterPro" id="IPR006291">
    <property type="entry name" value="CusR-like"/>
</dbReference>
<name>A0A9W6CZ48_9BACT</name>
<accession>A0A9W6CZ48</accession>
<dbReference type="InterPro" id="IPR011006">
    <property type="entry name" value="CheY-like_superfamily"/>
</dbReference>
<dbReference type="EMBL" id="BSDR01000001">
    <property type="protein sequence ID" value="GLI32790.1"/>
    <property type="molecule type" value="Genomic_DNA"/>
</dbReference>
<keyword evidence="4 7" id="KW-0238">DNA-binding</keyword>
<evidence type="ECO:0000313" key="11">
    <source>
        <dbReference type="Proteomes" id="UP001144372"/>
    </source>
</evidence>
<dbReference type="GO" id="GO:0000156">
    <property type="term" value="F:phosphorelay response regulator activity"/>
    <property type="evidence" value="ECO:0007669"/>
    <property type="project" value="TreeGrafter"/>
</dbReference>
<dbReference type="NCBIfam" id="TIGR01387">
    <property type="entry name" value="cztR_silR_copR"/>
    <property type="match status" value="1"/>
</dbReference>
<dbReference type="FunFam" id="1.10.10.10:FF:000005">
    <property type="entry name" value="Two-component system response regulator"/>
    <property type="match status" value="1"/>
</dbReference>
<dbReference type="GO" id="GO:0005829">
    <property type="term" value="C:cytosol"/>
    <property type="evidence" value="ECO:0007669"/>
    <property type="project" value="TreeGrafter"/>
</dbReference>
<sequence>MRLLVVEDERKVAGFIKKGLEEEGYAVDVASDGRMGLRMALDRIHDLILLDIHLPEMDGLSVLQELRKERVSIPVLLLTVRATIEDKVLGLDAGADDYLTKPFAFQELLARVRALLRRQSESKQNVLQVADLILDPSRRSVYRGSEKIDLTSREFALLDYFMRNTGRVLTRTMIAEHVWDYDFDSMTNVIDVYVNYLRKKIDSNRETKLIHTVRGVGYTMKVE</sequence>
<feature type="modified residue" description="4-aspartylphosphate" evidence="6">
    <location>
        <position position="51"/>
    </location>
</feature>
<evidence type="ECO:0000256" key="3">
    <source>
        <dbReference type="ARBA" id="ARBA00023015"/>
    </source>
</evidence>
<comment type="caution">
    <text evidence="10">The sequence shown here is derived from an EMBL/GenBank/DDBJ whole genome shotgun (WGS) entry which is preliminary data.</text>
</comment>
<dbReference type="SUPFAM" id="SSF52172">
    <property type="entry name" value="CheY-like"/>
    <property type="match status" value="1"/>
</dbReference>
<dbReference type="SMART" id="SM00862">
    <property type="entry name" value="Trans_reg_C"/>
    <property type="match status" value="1"/>
</dbReference>
<dbReference type="InterPro" id="IPR036388">
    <property type="entry name" value="WH-like_DNA-bd_sf"/>
</dbReference>
<feature type="domain" description="Response regulatory" evidence="8">
    <location>
        <begin position="2"/>
        <end position="116"/>
    </location>
</feature>
<dbReference type="Gene3D" id="1.10.10.10">
    <property type="entry name" value="Winged helix-like DNA-binding domain superfamily/Winged helix DNA-binding domain"/>
    <property type="match status" value="1"/>
</dbReference>
<dbReference type="PROSITE" id="PS50110">
    <property type="entry name" value="RESPONSE_REGULATORY"/>
    <property type="match status" value="1"/>
</dbReference>
<dbReference type="Proteomes" id="UP001144372">
    <property type="component" value="Unassembled WGS sequence"/>
</dbReference>
<keyword evidence="11" id="KW-1185">Reference proteome</keyword>
<evidence type="ECO:0000259" key="8">
    <source>
        <dbReference type="PROSITE" id="PS50110"/>
    </source>
</evidence>
<dbReference type="PROSITE" id="PS51755">
    <property type="entry name" value="OMPR_PHOB"/>
    <property type="match status" value="1"/>
</dbReference>
<dbReference type="PANTHER" id="PTHR48111:SF22">
    <property type="entry name" value="REGULATOR OF RPOS"/>
    <property type="match status" value="1"/>
</dbReference>
<dbReference type="InterPro" id="IPR001789">
    <property type="entry name" value="Sig_transdc_resp-reg_receiver"/>
</dbReference>
<dbReference type="InterPro" id="IPR039420">
    <property type="entry name" value="WalR-like"/>
</dbReference>
<feature type="domain" description="OmpR/PhoB-type" evidence="9">
    <location>
        <begin position="124"/>
        <end position="222"/>
    </location>
</feature>
<dbReference type="Gene3D" id="6.10.250.690">
    <property type="match status" value="1"/>
</dbReference>
<keyword evidence="2" id="KW-0902">Two-component regulatory system</keyword>
<evidence type="ECO:0000256" key="5">
    <source>
        <dbReference type="ARBA" id="ARBA00023163"/>
    </source>
</evidence>
<evidence type="ECO:0000256" key="4">
    <source>
        <dbReference type="ARBA" id="ARBA00023125"/>
    </source>
</evidence>
<dbReference type="AlphaFoldDB" id="A0A9W6CZ48"/>
<evidence type="ECO:0000256" key="2">
    <source>
        <dbReference type="ARBA" id="ARBA00023012"/>
    </source>
</evidence>
<dbReference type="Pfam" id="PF00486">
    <property type="entry name" value="Trans_reg_C"/>
    <property type="match status" value="1"/>
</dbReference>
<dbReference type="Pfam" id="PF00072">
    <property type="entry name" value="Response_reg"/>
    <property type="match status" value="1"/>
</dbReference>
<evidence type="ECO:0000313" key="10">
    <source>
        <dbReference type="EMBL" id="GLI32790.1"/>
    </source>
</evidence>
<dbReference type="GO" id="GO:0000976">
    <property type="term" value="F:transcription cis-regulatory region binding"/>
    <property type="evidence" value="ECO:0007669"/>
    <property type="project" value="TreeGrafter"/>
</dbReference>
<evidence type="ECO:0000259" key="9">
    <source>
        <dbReference type="PROSITE" id="PS51755"/>
    </source>
</evidence>
<dbReference type="GO" id="GO:0006355">
    <property type="term" value="P:regulation of DNA-templated transcription"/>
    <property type="evidence" value="ECO:0007669"/>
    <property type="project" value="InterPro"/>
</dbReference>
<protein>
    <submittedName>
        <fullName evidence="10">DNA-binding response regulator</fullName>
    </submittedName>
</protein>